<protein>
    <recommendedName>
        <fullName evidence="2">DRBM domain-containing protein</fullName>
    </recommendedName>
</protein>
<feature type="domain" description="DRBM" evidence="2">
    <location>
        <begin position="6"/>
        <end position="78"/>
    </location>
</feature>
<keyword evidence="1" id="KW-0694">RNA-binding</keyword>
<organism evidence="3 4">
    <name type="scientific">Suillus placidus</name>
    <dbReference type="NCBI Taxonomy" id="48579"/>
    <lineage>
        <taxon>Eukaryota</taxon>
        <taxon>Fungi</taxon>
        <taxon>Dikarya</taxon>
        <taxon>Basidiomycota</taxon>
        <taxon>Agaricomycotina</taxon>
        <taxon>Agaricomycetes</taxon>
        <taxon>Agaricomycetidae</taxon>
        <taxon>Boletales</taxon>
        <taxon>Suillineae</taxon>
        <taxon>Suillaceae</taxon>
        <taxon>Suillus</taxon>
    </lineage>
</organism>
<dbReference type="PROSITE" id="PS50137">
    <property type="entry name" value="DS_RBD"/>
    <property type="match status" value="1"/>
</dbReference>
<evidence type="ECO:0000313" key="4">
    <source>
        <dbReference type="Proteomes" id="UP000714275"/>
    </source>
</evidence>
<evidence type="ECO:0000256" key="1">
    <source>
        <dbReference type="PROSITE-ProRule" id="PRU00266"/>
    </source>
</evidence>
<dbReference type="InterPro" id="IPR014720">
    <property type="entry name" value="dsRBD_dom"/>
</dbReference>
<accession>A0A9P7D0H7</accession>
<comment type="caution">
    <text evidence="3">The sequence shown here is derived from an EMBL/GenBank/DDBJ whole genome shotgun (WGS) entry which is preliminary data.</text>
</comment>
<dbReference type="Proteomes" id="UP000714275">
    <property type="component" value="Unassembled WGS sequence"/>
</dbReference>
<dbReference type="SUPFAM" id="SSF54768">
    <property type="entry name" value="dsRNA-binding domain-like"/>
    <property type="match status" value="1"/>
</dbReference>
<gene>
    <name evidence="3" type="ORF">EV702DRAFT_554767</name>
</gene>
<dbReference type="OrthoDB" id="112668at2759"/>
<proteinExistence type="predicted"/>
<dbReference type="AlphaFoldDB" id="A0A9P7D0H7"/>
<evidence type="ECO:0000259" key="2">
    <source>
        <dbReference type="PROSITE" id="PS50137"/>
    </source>
</evidence>
<sequence>MSGNDHPRTLLNNELQRIYGPSAQDHVRWEVYSQGPPNALTWYATIYIDDMNYGYASSRTRGGAQDEAAGKAYDYLRRERSSRR</sequence>
<evidence type="ECO:0000313" key="3">
    <source>
        <dbReference type="EMBL" id="KAG1774016.1"/>
    </source>
</evidence>
<dbReference type="GO" id="GO:0003723">
    <property type="term" value="F:RNA binding"/>
    <property type="evidence" value="ECO:0007669"/>
    <property type="project" value="UniProtKB-UniRule"/>
</dbReference>
<dbReference type="EMBL" id="JABBWD010000045">
    <property type="protein sequence ID" value="KAG1774016.1"/>
    <property type="molecule type" value="Genomic_DNA"/>
</dbReference>
<keyword evidence="4" id="KW-1185">Reference proteome</keyword>
<dbReference type="Pfam" id="PF00035">
    <property type="entry name" value="dsrm"/>
    <property type="match status" value="1"/>
</dbReference>
<name>A0A9P7D0H7_9AGAM</name>
<dbReference type="Gene3D" id="3.30.160.20">
    <property type="match status" value="1"/>
</dbReference>
<reference evidence="3" key="1">
    <citation type="journal article" date="2020" name="New Phytol.">
        <title>Comparative genomics reveals dynamic genome evolution in host specialist ectomycorrhizal fungi.</title>
        <authorList>
            <person name="Lofgren L.A."/>
            <person name="Nguyen N.H."/>
            <person name="Vilgalys R."/>
            <person name="Ruytinx J."/>
            <person name="Liao H.L."/>
            <person name="Branco S."/>
            <person name="Kuo A."/>
            <person name="LaButti K."/>
            <person name="Lipzen A."/>
            <person name="Andreopoulos W."/>
            <person name="Pangilinan J."/>
            <person name="Riley R."/>
            <person name="Hundley H."/>
            <person name="Na H."/>
            <person name="Barry K."/>
            <person name="Grigoriev I.V."/>
            <person name="Stajich J.E."/>
            <person name="Kennedy P.G."/>
        </authorList>
    </citation>
    <scope>NUCLEOTIDE SEQUENCE</scope>
    <source>
        <strain evidence="3">DOB743</strain>
    </source>
</reference>